<evidence type="ECO:0000256" key="2">
    <source>
        <dbReference type="ARBA" id="ARBA00022723"/>
    </source>
</evidence>
<dbReference type="EC" id="1.1.99.14" evidence="7"/>
<evidence type="ECO:0000259" key="6">
    <source>
        <dbReference type="Pfam" id="PF02754"/>
    </source>
</evidence>
<dbReference type="InterPro" id="IPR004017">
    <property type="entry name" value="Cys_rich_dom"/>
</dbReference>
<evidence type="ECO:0000256" key="5">
    <source>
        <dbReference type="ARBA" id="ARBA00023014"/>
    </source>
</evidence>
<feature type="non-terminal residue" evidence="7">
    <location>
        <position position="1"/>
    </location>
</feature>
<dbReference type="GO" id="GO:0051539">
    <property type="term" value="F:4 iron, 4 sulfur cluster binding"/>
    <property type="evidence" value="ECO:0007669"/>
    <property type="project" value="UniProtKB-KW"/>
</dbReference>
<reference evidence="7" key="1">
    <citation type="submission" date="2018-06" db="EMBL/GenBank/DDBJ databases">
        <authorList>
            <person name="Zhirakovskaya E."/>
        </authorList>
    </citation>
    <scope>NUCLEOTIDE SEQUENCE</scope>
</reference>
<protein>
    <submittedName>
        <fullName evidence="7">Glycolate dehydrogenase, iron-sulfur subunit GlcF</fullName>
        <ecNumber evidence="7">1.1.99.14</ecNumber>
    </submittedName>
</protein>
<evidence type="ECO:0000256" key="4">
    <source>
        <dbReference type="ARBA" id="ARBA00023004"/>
    </source>
</evidence>
<dbReference type="GO" id="GO:0046872">
    <property type="term" value="F:metal ion binding"/>
    <property type="evidence" value="ECO:0007669"/>
    <property type="project" value="UniProtKB-KW"/>
</dbReference>
<keyword evidence="5" id="KW-0411">Iron-sulfur</keyword>
<evidence type="ECO:0000313" key="7">
    <source>
        <dbReference type="EMBL" id="VAW64231.1"/>
    </source>
</evidence>
<dbReference type="PANTHER" id="PTHR32479:SF17">
    <property type="entry name" value="GLYCOLATE OXIDASE IRON-SULFUR SUBUNIT"/>
    <property type="match status" value="1"/>
</dbReference>
<gene>
    <name evidence="7" type="ORF">MNBD_GAMMA10-3084</name>
</gene>
<dbReference type="GO" id="GO:0019154">
    <property type="term" value="F:glycolate dehydrogenase activity"/>
    <property type="evidence" value="ECO:0007669"/>
    <property type="project" value="UniProtKB-EC"/>
</dbReference>
<dbReference type="PANTHER" id="PTHR32479">
    <property type="entry name" value="GLYCOLATE OXIDASE IRON-SULFUR SUBUNIT"/>
    <property type="match status" value="1"/>
</dbReference>
<proteinExistence type="predicted"/>
<dbReference type="AlphaFoldDB" id="A0A3B0X8Z0"/>
<keyword evidence="1" id="KW-0004">4Fe-4S</keyword>
<feature type="domain" description="Cysteine-rich" evidence="6">
    <location>
        <begin position="74"/>
        <end position="158"/>
    </location>
</feature>
<keyword evidence="4" id="KW-0408">Iron</keyword>
<keyword evidence="3" id="KW-0677">Repeat</keyword>
<name>A0A3B0X8Z0_9ZZZZ</name>
<dbReference type="EMBL" id="UOFJ01000125">
    <property type="protein sequence ID" value="VAW64231.1"/>
    <property type="molecule type" value="Genomic_DNA"/>
</dbReference>
<accession>A0A3B0X8Z0</accession>
<organism evidence="7">
    <name type="scientific">hydrothermal vent metagenome</name>
    <dbReference type="NCBI Taxonomy" id="652676"/>
    <lineage>
        <taxon>unclassified sequences</taxon>
        <taxon>metagenomes</taxon>
        <taxon>ecological metagenomes</taxon>
    </lineage>
</organism>
<evidence type="ECO:0000256" key="1">
    <source>
        <dbReference type="ARBA" id="ARBA00022485"/>
    </source>
</evidence>
<keyword evidence="7" id="KW-0560">Oxidoreductase</keyword>
<keyword evidence="2" id="KW-0479">Metal-binding</keyword>
<evidence type="ECO:0000256" key="3">
    <source>
        <dbReference type="ARBA" id="ARBA00022737"/>
    </source>
</evidence>
<sequence>NIDAWWPFVEQGIEAIISTASGCGVMLKEYAQLLENDTDYAHKAQRITELVKDISEVLNQQTSLPVKSPGNTKVSFHSPCTLQHGLQLNGIVEGLLIQCGYQLTQVNDAHLCCGSAGTYSILQPKLSAQLLNNKLEALEAQQPDIIATANIGCQMHLDTKSTTPVMHWIELVERSFEPEKLS</sequence>
<dbReference type="Pfam" id="PF02754">
    <property type="entry name" value="CCG"/>
    <property type="match status" value="1"/>
</dbReference>